<accession>A0A8S8ZX38</accession>
<evidence type="ECO:0000256" key="5">
    <source>
        <dbReference type="SAM" id="Phobius"/>
    </source>
</evidence>
<keyword evidence="3 5" id="KW-1133">Transmembrane helix</keyword>
<dbReference type="VEuPathDB" id="FungiDB:SMAC_01891"/>
<keyword evidence="2 5" id="KW-0812">Transmembrane</keyword>
<feature type="transmembrane region" description="Helical" evidence="5">
    <location>
        <begin position="73"/>
        <end position="91"/>
    </location>
</feature>
<evidence type="ECO:0000313" key="6">
    <source>
        <dbReference type="EMBL" id="KAA8634028.1"/>
    </source>
</evidence>
<evidence type="ECO:0000256" key="4">
    <source>
        <dbReference type="ARBA" id="ARBA00023136"/>
    </source>
</evidence>
<proteinExistence type="predicted"/>
<dbReference type="Pfam" id="PF01124">
    <property type="entry name" value="MAPEG"/>
    <property type="match status" value="1"/>
</dbReference>
<feature type="transmembrane region" description="Helical" evidence="5">
    <location>
        <begin position="131"/>
        <end position="151"/>
    </location>
</feature>
<gene>
    <name evidence="6" type="ORF">SMACR_01891</name>
</gene>
<feature type="transmembrane region" description="Helical" evidence="5">
    <location>
        <begin position="12"/>
        <end position="35"/>
    </location>
</feature>
<evidence type="ECO:0000313" key="7">
    <source>
        <dbReference type="Proteomes" id="UP000433876"/>
    </source>
</evidence>
<evidence type="ECO:0000256" key="3">
    <source>
        <dbReference type="ARBA" id="ARBA00022989"/>
    </source>
</evidence>
<dbReference type="Proteomes" id="UP000433876">
    <property type="component" value="Unassembled WGS sequence"/>
</dbReference>
<sequence>MASFLDLSSNWSLHSIPAAFVLALLPNFYASFAAGKNYDLANPRKTEEHLAKDASIPKSQVNRILRAKAAANNGLETIGLYAAGVVAANAAKVPVQTLNTLSLFYLVSRLVYNIVYVFLQDNRKFAPVRSLVWMAGLGTVFSFFIKAGNALY</sequence>
<reference evidence="6 7" key="1">
    <citation type="submission" date="2017-07" db="EMBL/GenBank/DDBJ databases">
        <title>Genome sequence of the Sordaria macrospora wild type strain R19027.</title>
        <authorList>
            <person name="Nowrousian M."/>
            <person name="Teichert I."/>
            <person name="Kueck U."/>
        </authorList>
    </citation>
    <scope>NUCLEOTIDE SEQUENCE [LARGE SCALE GENOMIC DNA]</scope>
    <source>
        <strain evidence="6 7">R19027</strain>
        <tissue evidence="6">Mycelium</tissue>
    </source>
</reference>
<dbReference type="PANTHER" id="PTHR35371">
    <property type="entry name" value="INNER MEMBRANE PROTEIN"/>
    <property type="match status" value="1"/>
</dbReference>
<dbReference type="GO" id="GO:0016020">
    <property type="term" value="C:membrane"/>
    <property type="evidence" value="ECO:0007669"/>
    <property type="project" value="UniProtKB-SubCell"/>
</dbReference>
<evidence type="ECO:0000256" key="2">
    <source>
        <dbReference type="ARBA" id="ARBA00022692"/>
    </source>
</evidence>
<organism evidence="6 7">
    <name type="scientific">Sordaria macrospora</name>
    <dbReference type="NCBI Taxonomy" id="5147"/>
    <lineage>
        <taxon>Eukaryota</taxon>
        <taxon>Fungi</taxon>
        <taxon>Dikarya</taxon>
        <taxon>Ascomycota</taxon>
        <taxon>Pezizomycotina</taxon>
        <taxon>Sordariomycetes</taxon>
        <taxon>Sordariomycetidae</taxon>
        <taxon>Sordariales</taxon>
        <taxon>Sordariaceae</taxon>
        <taxon>Sordaria</taxon>
    </lineage>
</organism>
<dbReference type="OMA" id="MEGAHAN"/>
<keyword evidence="4 5" id="KW-0472">Membrane</keyword>
<dbReference type="InterPro" id="IPR001129">
    <property type="entry name" value="Membr-assoc_MAPEG"/>
</dbReference>
<dbReference type="EMBL" id="NMPR01000028">
    <property type="protein sequence ID" value="KAA8634028.1"/>
    <property type="molecule type" value="Genomic_DNA"/>
</dbReference>
<dbReference type="InterPro" id="IPR023352">
    <property type="entry name" value="MAPEG-like_dom_sf"/>
</dbReference>
<comment type="subcellular location">
    <subcellularLocation>
        <location evidence="1">Membrane</location>
    </subcellularLocation>
</comment>
<dbReference type="AlphaFoldDB" id="A0A8S8ZX38"/>
<feature type="transmembrane region" description="Helical" evidence="5">
    <location>
        <begin position="103"/>
        <end position="119"/>
    </location>
</feature>
<dbReference type="SUPFAM" id="SSF161084">
    <property type="entry name" value="MAPEG domain-like"/>
    <property type="match status" value="1"/>
</dbReference>
<name>A0A8S8ZX38_SORMA</name>
<evidence type="ECO:0000256" key="1">
    <source>
        <dbReference type="ARBA" id="ARBA00004370"/>
    </source>
</evidence>
<dbReference type="PANTHER" id="PTHR35371:SF1">
    <property type="entry name" value="BLR7753 PROTEIN"/>
    <property type="match status" value="1"/>
</dbReference>
<dbReference type="Gene3D" id="1.20.120.550">
    <property type="entry name" value="Membrane associated eicosanoid/glutathione metabolism-like domain"/>
    <property type="match status" value="1"/>
</dbReference>
<comment type="caution">
    <text evidence="6">The sequence shown here is derived from an EMBL/GenBank/DDBJ whole genome shotgun (WGS) entry which is preliminary data.</text>
</comment>
<protein>
    <submittedName>
        <fullName evidence="6">Uncharacterized protein</fullName>
    </submittedName>
</protein>